<comment type="caution">
    <text evidence="3">The sequence shown here is derived from an EMBL/GenBank/DDBJ whole genome shotgun (WGS) entry which is preliminary data.</text>
</comment>
<organism evidence="3 4">
    <name type="scientific">Anthostomella pinea</name>
    <dbReference type="NCBI Taxonomy" id="933095"/>
    <lineage>
        <taxon>Eukaryota</taxon>
        <taxon>Fungi</taxon>
        <taxon>Dikarya</taxon>
        <taxon>Ascomycota</taxon>
        <taxon>Pezizomycotina</taxon>
        <taxon>Sordariomycetes</taxon>
        <taxon>Xylariomycetidae</taxon>
        <taxon>Xylariales</taxon>
        <taxon>Xylariaceae</taxon>
        <taxon>Anthostomella</taxon>
    </lineage>
</organism>
<dbReference type="PANTHER" id="PTHR37536:SF1">
    <property type="entry name" value="ASPERGILLOPEPSIN, PUTAITVE (AFU_ORTHOLOGUE AFUA_7G01200)"/>
    <property type="match status" value="1"/>
</dbReference>
<protein>
    <submittedName>
        <fullName evidence="3">Uu.00g112340.m01.CDS01</fullName>
    </submittedName>
</protein>
<dbReference type="Gene3D" id="2.60.120.700">
    <property type="entry name" value="Peptidase G1"/>
    <property type="match status" value="1"/>
</dbReference>
<dbReference type="InterPro" id="IPR038656">
    <property type="entry name" value="Peptidase_G1_sf"/>
</dbReference>
<evidence type="ECO:0000313" key="3">
    <source>
        <dbReference type="EMBL" id="CAJ2503840.1"/>
    </source>
</evidence>
<sequence>MKGFDVLLTFIWLQATTVCAVPAELYTVSAISHRRRAFNAATQRSYTDSFLGGGVINVVQGSPDLPAVYSASAIWNVAYMMPETNVNYSDPTNQHSMSQWVGILGGGCGNASYFPFFQAGTDVRMSENGTSESTAWVEWFPAGAHFLPAVNMTGALLDVLRWSHHANGDAIRQVEPGNIMSVTLYTYTQTTGYIHMINLSTGQTWQSPITADSPADPSFQICLGYGTAQFFVEWNIESNRSAPLAFNNITFSGVSAIGRLNVSAPAQGESQQGGTYYDLGSNGADYWNMTDDQLGPITISEPVDAHSFRVYSPLGKFWDPTAAVLRANVSGYGAGGAEA</sequence>
<dbReference type="GO" id="GO:0070007">
    <property type="term" value="F:glutamic-type endopeptidase activity"/>
    <property type="evidence" value="ECO:0007669"/>
    <property type="project" value="InterPro"/>
</dbReference>
<reference evidence="3" key="1">
    <citation type="submission" date="2023-10" db="EMBL/GenBank/DDBJ databases">
        <authorList>
            <person name="Hackl T."/>
        </authorList>
    </citation>
    <scope>NUCLEOTIDE SEQUENCE</scope>
</reference>
<evidence type="ECO:0000256" key="2">
    <source>
        <dbReference type="SAM" id="SignalP"/>
    </source>
</evidence>
<dbReference type="InterPro" id="IPR000250">
    <property type="entry name" value="Peptidase_G1"/>
</dbReference>
<dbReference type="Pfam" id="PF01828">
    <property type="entry name" value="Peptidase_A4"/>
    <property type="match status" value="2"/>
</dbReference>
<feature type="active site" description="Proton acceptor" evidence="1">
    <location>
        <position position="233"/>
    </location>
</feature>
<dbReference type="PANTHER" id="PTHR37536">
    <property type="entry name" value="PUTATIVE (AFU_ORTHOLOGUE AFUA_3G02970)-RELATED"/>
    <property type="match status" value="1"/>
</dbReference>
<keyword evidence="4" id="KW-1185">Reference proteome</keyword>
<feature type="chain" id="PRO_5042481006" evidence="2">
    <location>
        <begin position="21"/>
        <end position="339"/>
    </location>
</feature>
<dbReference type="Proteomes" id="UP001295740">
    <property type="component" value="Unassembled WGS sequence"/>
</dbReference>
<feature type="signal peptide" evidence="2">
    <location>
        <begin position="1"/>
        <end position="20"/>
    </location>
</feature>
<dbReference type="EMBL" id="CAUWAG010000006">
    <property type="protein sequence ID" value="CAJ2503840.1"/>
    <property type="molecule type" value="Genomic_DNA"/>
</dbReference>
<name>A0AAI8YGC7_9PEZI</name>
<gene>
    <name evidence="3" type="ORF">KHLLAP_LOCUS4308</name>
</gene>
<dbReference type="SUPFAM" id="SSF49899">
    <property type="entry name" value="Concanavalin A-like lectins/glucanases"/>
    <property type="match status" value="1"/>
</dbReference>
<dbReference type="InterPro" id="IPR013320">
    <property type="entry name" value="ConA-like_dom_sf"/>
</dbReference>
<evidence type="ECO:0000256" key="1">
    <source>
        <dbReference type="PIRSR" id="PIRSR600250-50"/>
    </source>
</evidence>
<evidence type="ECO:0000313" key="4">
    <source>
        <dbReference type="Proteomes" id="UP001295740"/>
    </source>
</evidence>
<accession>A0AAI8YGC7</accession>
<dbReference type="AlphaFoldDB" id="A0AAI8YGC7"/>
<dbReference type="GO" id="GO:0006508">
    <property type="term" value="P:proteolysis"/>
    <property type="evidence" value="ECO:0007669"/>
    <property type="project" value="InterPro"/>
</dbReference>
<keyword evidence="2" id="KW-0732">Signal</keyword>
<proteinExistence type="predicted"/>